<dbReference type="OrthoDB" id="826697at2"/>
<name>G0J7F0_CYCMS</name>
<dbReference type="Pfam" id="PF07977">
    <property type="entry name" value="FabA"/>
    <property type="match status" value="1"/>
</dbReference>
<dbReference type="InterPro" id="IPR013114">
    <property type="entry name" value="FabA_FabZ"/>
</dbReference>
<keyword evidence="1" id="KW-0456">Lyase</keyword>
<proteinExistence type="predicted"/>
<dbReference type="Proteomes" id="UP000001635">
    <property type="component" value="Chromosome"/>
</dbReference>
<dbReference type="PANTHER" id="PTHR30272">
    <property type="entry name" value="3-HYDROXYACYL-[ACYL-CARRIER-PROTEIN] DEHYDRATASE"/>
    <property type="match status" value="1"/>
</dbReference>
<keyword evidence="3" id="KW-1185">Reference proteome</keyword>
<dbReference type="GO" id="GO:0016829">
    <property type="term" value="F:lyase activity"/>
    <property type="evidence" value="ECO:0007669"/>
    <property type="project" value="UniProtKB-KW"/>
</dbReference>
<dbReference type="STRING" id="880070.Cycma_4919"/>
<evidence type="ECO:0000256" key="1">
    <source>
        <dbReference type="ARBA" id="ARBA00023239"/>
    </source>
</evidence>
<dbReference type="SUPFAM" id="SSF54637">
    <property type="entry name" value="Thioesterase/thiol ester dehydrase-isomerase"/>
    <property type="match status" value="1"/>
</dbReference>
<accession>G0J7F0</accession>
<sequence>MDASIEKLIPHRSPFLFVDKIISANEKQIIGIKTFDKAIDKMATGSFSDFDFIPGMILIESMAQCGGAGIKKAGLAEGFFGLVSMDHVQFLKGATYNEEIKYTIQNIRISNKIIKQSGMATVRDTLIAEATWVCARIDNT</sequence>
<evidence type="ECO:0000313" key="2">
    <source>
        <dbReference type="EMBL" id="AEL28604.1"/>
    </source>
</evidence>
<dbReference type="InterPro" id="IPR029069">
    <property type="entry name" value="HotDog_dom_sf"/>
</dbReference>
<dbReference type="Gene3D" id="3.10.129.10">
    <property type="entry name" value="Hotdog Thioesterase"/>
    <property type="match status" value="1"/>
</dbReference>
<dbReference type="KEGG" id="cmr:Cycma_4919"/>
<dbReference type="eggNOG" id="COG0764">
    <property type="taxonomic scope" value="Bacteria"/>
</dbReference>
<organism evidence="2 3">
    <name type="scientific">Cyclobacterium marinum (strain ATCC 25205 / DSM 745 / LMG 13164 / NCIMB 1802)</name>
    <name type="common">Flectobacillus marinus</name>
    <dbReference type="NCBI Taxonomy" id="880070"/>
    <lineage>
        <taxon>Bacteria</taxon>
        <taxon>Pseudomonadati</taxon>
        <taxon>Bacteroidota</taxon>
        <taxon>Cytophagia</taxon>
        <taxon>Cytophagales</taxon>
        <taxon>Cyclobacteriaceae</taxon>
        <taxon>Cyclobacterium</taxon>
    </lineage>
</organism>
<dbReference type="AlphaFoldDB" id="G0J7F0"/>
<protein>
    <submittedName>
        <fullName evidence="2">Beta-hydroxyacyl-(Acyl-carrier-protein) dehydratase FabA/FabZ</fullName>
    </submittedName>
</protein>
<evidence type="ECO:0000313" key="3">
    <source>
        <dbReference type="Proteomes" id="UP000001635"/>
    </source>
</evidence>
<reference evidence="3" key="1">
    <citation type="submission" date="2011-07" db="EMBL/GenBank/DDBJ databases">
        <title>The complete genome of Cyclobacterium marinum DSM 745.</title>
        <authorList>
            <person name="Lucas S."/>
            <person name="Han J."/>
            <person name="Lapidus A."/>
            <person name="Bruce D."/>
            <person name="Goodwin L."/>
            <person name="Pitluck S."/>
            <person name="Peters L."/>
            <person name="Kyrpides N."/>
            <person name="Mavromatis K."/>
            <person name="Ivanova N."/>
            <person name="Ovchinnikova G."/>
            <person name="Chertkov O."/>
            <person name="Detter J.C."/>
            <person name="Tapia R."/>
            <person name="Han C."/>
            <person name="Land M."/>
            <person name="Hauser L."/>
            <person name="Markowitz V."/>
            <person name="Cheng J.-F."/>
            <person name="Hugenholtz P."/>
            <person name="Woyke T."/>
            <person name="Wu D."/>
            <person name="Tindall B."/>
            <person name="Schuetze A."/>
            <person name="Brambilla E."/>
            <person name="Klenk H.-P."/>
            <person name="Eisen J.A."/>
        </authorList>
    </citation>
    <scope>NUCLEOTIDE SEQUENCE [LARGE SCALE GENOMIC DNA]</scope>
    <source>
        <strain evidence="3">ATCC 25205 / DSM 745 / LMG 13164 / NCIMB 1802</strain>
    </source>
</reference>
<dbReference type="EMBL" id="CP002955">
    <property type="protein sequence ID" value="AEL28604.1"/>
    <property type="molecule type" value="Genomic_DNA"/>
</dbReference>
<gene>
    <name evidence="2" type="ordered locus">Cycma_4919</name>
</gene>
<dbReference type="PANTHER" id="PTHR30272:SF1">
    <property type="entry name" value="3-HYDROXYACYL-[ACYL-CARRIER-PROTEIN] DEHYDRATASE"/>
    <property type="match status" value="1"/>
</dbReference>
<dbReference type="RefSeq" id="WP_014022884.1">
    <property type="nucleotide sequence ID" value="NC_015914.1"/>
</dbReference>
<dbReference type="HOGENOM" id="CLU_078912_3_0_10"/>